<comment type="caution">
    <text evidence="2">The sequence shown here is derived from an EMBL/GenBank/DDBJ whole genome shotgun (WGS) entry which is preliminary data.</text>
</comment>
<reference evidence="2 3" key="1">
    <citation type="journal article" date="2019" name="Int. J. Syst. Evol. Microbiol.">
        <title>The Global Catalogue of Microorganisms (GCM) 10K type strain sequencing project: providing services to taxonomists for standard genome sequencing and annotation.</title>
        <authorList>
            <consortium name="The Broad Institute Genomics Platform"/>
            <consortium name="The Broad Institute Genome Sequencing Center for Infectious Disease"/>
            <person name="Wu L."/>
            <person name="Ma J."/>
        </authorList>
    </citation>
    <scope>NUCLEOTIDE SEQUENCE [LARGE SCALE GENOMIC DNA]</scope>
    <source>
        <strain evidence="2 3">JCM 14718</strain>
    </source>
</reference>
<organism evidence="2 3">
    <name type="scientific">Fodinicola feengrottensis</name>
    <dbReference type="NCBI Taxonomy" id="435914"/>
    <lineage>
        <taxon>Bacteria</taxon>
        <taxon>Bacillati</taxon>
        <taxon>Actinomycetota</taxon>
        <taxon>Actinomycetes</taxon>
        <taxon>Mycobacteriales</taxon>
        <taxon>Fodinicola</taxon>
    </lineage>
</organism>
<feature type="region of interest" description="Disordered" evidence="1">
    <location>
        <begin position="1"/>
        <end position="38"/>
    </location>
</feature>
<dbReference type="RefSeq" id="WP_163568155.1">
    <property type="nucleotide sequence ID" value="NZ_BAAANY010000022.1"/>
</dbReference>
<proteinExistence type="predicted"/>
<evidence type="ECO:0000256" key="1">
    <source>
        <dbReference type="SAM" id="MobiDB-lite"/>
    </source>
</evidence>
<protein>
    <recommendedName>
        <fullName evidence="4">Nucleotide exchange factor GrpE</fullName>
    </recommendedName>
</protein>
<dbReference type="Pfam" id="PF01025">
    <property type="entry name" value="GrpE"/>
    <property type="match status" value="1"/>
</dbReference>
<feature type="compositionally biased region" description="Acidic residues" evidence="1">
    <location>
        <begin position="1"/>
        <end position="15"/>
    </location>
</feature>
<keyword evidence="3" id="KW-1185">Reference proteome</keyword>
<dbReference type="Proteomes" id="UP001500618">
    <property type="component" value="Unassembled WGS sequence"/>
</dbReference>
<gene>
    <name evidence="2" type="ORF">GCM10009765_56310</name>
</gene>
<dbReference type="InterPro" id="IPR000740">
    <property type="entry name" value="GrpE"/>
</dbReference>
<evidence type="ECO:0000313" key="3">
    <source>
        <dbReference type="Proteomes" id="UP001500618"/>
    </source>
</evidence>
<sequence length="230" mass="24641">MTEDDEFSEPTEPADADAPADPAVEPEEAAAQPVGADEVRAAVDDLKTDLKTEMVMLGTDLTALRNEVTGLPDALEELRRLRTRDADLLDKLHSENTKLREGELAKALAPLLAGLLRLHDQMLQLAGDDKTSDAALLRTQLLQILDTSAGVRSYQPQPGEPFDSVRQLGVGRVRTADKAADGTVVRTVRLGFGRDDGSTVRVAEVEVALYDPAAATSVTADPGTEWADNS</sequence>
<evidence type="ECO:0008006" key="4">
    <source>
        <dbReference type="Google" id="ProtNLM"/>
    </source>
</evidence>
<accession>A0ABN2I6M9</accession>
<dbReference type="EMBL" id="BAAANY010000022">
    <property type="protein sequence ID" value="GAA1699604.1"/>
    <property type="molecule type" value="Genomic_DNA"/>
</dbReference>
<name>A0ABN2I6M9_9ACTN</name>
<evidence type="ECO:0000313" key="2">
    <source>
        <dbReference type="EMBL" id="GAA1699604.1"/>
    </source>
</evidence>